<accession>A0A9Q3ET50</accession>
<comment type="caution">
    <text evidence="10">The sequence shown here is derived from an EMBL/GenBank/DDBJ whole genome shotgun (WGS) entry which is preliminary data.</text>
</comment>
<evidence type="ECO:0000256" key="6">
    <source>
        <dbReference type="ARBA" id="ARBA00023034"/>
    </source>
</evidence>
<evidence type="ECO:0000256" key="4">
    <source>
        <dbReference type="ARBA" id="ARBA00022448"/>
    </source>
</evidence>
<name>A0A9Q3ET50_9BASI</name>
<dbReference type="PANTHER" id="PTHR21311">
    <property type="entry name" value="CONSERVED OLIGOMERIC GOLGI COMPLEX COMPONENT 8"/>
    <property type="match status" value="1"/>
</dbReference>
<evidence type="ECO:0000256" key="8">
    <source>
        <dbReference type="ARBA" id="ARBA00031347"/>
    </source>
</evidence>
<keyword evidence="6" id="KW-0333">Golgi apparatus</keyword>
<evidence type="ECO:0000313" key="11">
    <source>
        <dbReference type="Proteomes" id="UP000765509"/>
    </source>
</evidence>
<protein>
    <recommendedName>
        <fullName evidence="3">Conserved oligomeric Golgi complex subunit 8</fullName>
    </recommendedName>
    <alternativeName>
        <fullName evidence="8">Component of oligomeric Golgi complex 8</fullName>
    </alternativeName>
</protein>
<dbReference type="Pfam" id="PF04124">
    <property type="entry name" value="Dor1"/>
    <property type="match status" value="2"/>
</dbReference>
<feature type="compositionally biased region" description="Basic and acidic residues" evidence="9">
    <location>
        <begin position="676"/>
        <end position="697"/>
    </location>
</feature>
<reference evidence="10" key="1">
    <citation type="submission" date="2021-03" db="EMBL/GenBank/DDBJ databases">
        <title>Draft genome sequence of rust myrtle Austropuccinia psidii MF-1, a brazilian biotype.</title>
        <authorList>
            <person name="Quecine M.C."/>
            <person name="Pachon D.M.R."/>
            <person name="Bonatelli M.L."/>
            <person name="Correr F.H."/>
            <person name="Franceschini L.M."/>
            <person name="Leite T.F."/>
            <person name="Margarido G.R.A."/>
            <person name="Almeida C.A."/>
            <person name="Ferrarezi J.A."/>
            <person name="Labate C.A."/>
        </authorList>
    </citation>
    <scope>NUCLEOTIDE SEQUENCE</scope>
    <source>
        <strain evidence="10">MF-1</strain>
    </source>
</reference>
<dbReference type="GO" id="GO:0000139">
    <property type="term" value="C:Golgi membrane"/>
    <property type="evidence" value="ECO:0007669"/>
    <property type="project" value="UniProtKB-SubCell"/>
</dbReference>
<evidence type="ECO:0000256" key="7">
    <source>
        <dbReference type="ARBA" id="ARBA00023136"/>
    </source>
</evidence>
<dbReference type="Proteomes" id="UP000765509">
    <property type="component" value="Unassembled WGS sequence"/>
</dbReference>
<keyword evidence="5" id="KW-0653">Protein transport</keyword>
<sequence length="697" mass="79796">MNQSIVPSSSSNEIKTFQEILIDSSNSLNLNLKSIDLINSKDYLNQLTQNSLKDLIQEPSKLIAKANSIQTDLSLLCFKNFKNFLLINQAYNTLNSSFHSLNFLINQFLSNQNQILILSKNFKLSIDSILTKRNQLKLLLIHSNSIQDLIQIPKLISTCINLKLWNEAIELAIKFFNLNLKLNQNHQNLILNQIKSQVNRSIQSLYHHLLNQLIQKNLKLPLAVKSINLIRKLSKLFSNDSNLINSLSEPEIRMCFIVSRWQSFFENLQQLELSTDFSSNPNLNSNLNSIKPLQNISIDNSIHLGENRIKFLRKWIEIWRDLVGDSLSIYLELFLTQSILKIHHPISNSGPNQFLNDPQTPLNLFITESLNLLINTLNHHLPFVVSVSGLVSILTQLAYCGTAFGKLGLDFTPIISPIIVDRIEQVIQLRMKFGLTQLQSDLKSIIFSNTLSPSFFRTGFQIRRRSHHTIGTISSLLLTFENGLIASDSINQVLKLKLNELNQSISDKLLLNWINLFPILARFINSQLIALNELRLLPAVKSYKPLVHSQINTLSLATDELEKIISMIPEEILKEELNHEIHNQDEDSSIPDQDKQTANRLRSLIYRFFLIWSRNVVPNLEHSLRVGIYEELHLSEPEDKFKDLIGKCEGLLEKIHGSKSSNPCQNQESLPIKENSQNEDKEKIVENSEEITKDENS</sequence>
<evidence type="ECO:0000313" key="10">
    <source>
        <dbReference type="EMBL" id="MBW0524436.1"/>
    </source>
</evidence>
<keyword evidence="11" id="KW-1185">Reference proteome</keyword>
<proteinExistence type="inferred from homology"/>
<dbReference type="EMBL" id="AVOT02031044">
    <property type="protein sequence ID" value="MBW0524436.1"/>
    <property type="molecule type" value="Genomic_DNA"/>
</dbReference>
<dbReference type="InterPro" id="IPR007255">
    <property type="entry name" value="COG8"/>
</dbReference>
<feature type="region of interest" description="Disordered" evidence="9">
    <location>
        <begin position="656"/>
        <end position="697"/>
    </location>
</feature>
<organism evidence="10 11">
    <name type="scientific">Austropuccinia psidii MF-1</name>
    <dbReference type="NCBI Taxonomy" id="1389203"/>
    <lineage>
        <taxon>Eukaryota</taxon>
        <taxon>Fungi</taxon>
        <taxon>Dikarya</taxon>
        <taxon>Basidiomycota</taxon>
        <taxon>Pucciniomycotina</taxon>
        <taxon>Pucciniomycetes</taxon>
        <taxon>Pucciniales</taxon>
        <taxon>Sphaerophragmiaceae</taxon>
        <taxon>Austropuccinia</taxon>
    </lineage>
</organism>
<evidence type="ECO:0000256" key="9">
    <source>
        <dbReference type="SAM" id="MobiDB-lite"/>
    </source>
</evidence>
<evidence type="ECO:0000256" key="2">
    <source>
        <dbReference type="ARBA" id="ARBA00006419"/>
    </source>
</evidence>
<evidence type="ECO:0000256" key="5">
    <source>
        <dbReference type="ARBA" id="ARBA00022927"/>
    </source>
</evidence>
<dbReference type="AlphaFoldDB" id="A0A9Q3ET50"/>
<keyword evidence="7" id="KW-0472">Membrane</keyword>
<dbReference type="PANTHER" id="PTHR21311:SF0">
    <property type="entry name" value="CONSERVED OLIGOMERIC GOLGI COMPLEX SUBUNIT 8"/>
    <property type="match status" value="1"/>
</dbReference>
<comment type="subcellular location">
    <subcellularLocation>
        <location evidence="1">Golgi apparatus membrane</location>
        <topology evidence="1">Peripheral membrane protein</topology>
    </subcellularLocation>
</comment>
<keyword evidence="4" id="KW-0813">Transport</keyword>
<comment type="similarity">
    <text evidence="2">Belongs to the COG8 family.</text>
</comment>
<evidence type="ECO:0000256" key="3">
    <source>
        <dbReference type="ARBA" id="ARBA00020983"/>
    </source>
</evidence>
<dbReference type="GO" id="GO:0006891">
    <property type="term" value="P:intra-Golgi vesicle-mediated transport"/>
    <property type="evidence" value="ECO:0007669"/>
    <property type="project" value="TreeGrafter"/>
</dbReference>
<dbReference type="GO" id="GO:0017119">
    <property type="term" value="C:Golgi transport complex"/>
    <property type="evidence" value="ECO:0007669"/>
    <property type="project" value="InterPro"/>
</dbReference>
<dbReference type="OrthoDB" id="1661054at2759"/>
<gene>
    <name evidence="10" type="ORF">O181_064151</name>
</gene>
<feature type="compositionally biased region" description="Polar residues" evidence="9">
    <location>
        <begin position="658"/>
        <end position="669"/>
    </location>
</feature>
<dbReference type="GO" id="GO:0015031">
    <property type="term" value="P:protein transport"/>
    <property type="evidence" value="ECO:0007669"/>
    <property type="project" value="UniProtKB-KW"/>
</dbReference>
<evidence type="ECO:0000256" key="1">
    <source>
        <dbReference type="ARBA" id="ARBA00004395"/>
    </source>
</evidence>